<reference evidence="1 2" key="1">
    <citation type="submission" date="2016-10" db="EMBL/GenBank/DDBJ databases">
        <authorList>
            <person name="de Groot N.N."/>
        </authorList>
    </citation>
    <scope>NUCLEOTIDE SEQUENCE [LARGE SCALE GENOMIC DNA]</scope>
    <source>
        <strain evidence="1 2">LMG 2247</strain>
    </source>
</reference>
<dbReference type="OrthoDB" id="9772604at2"/>
<dbReference type="RefSeq" id="WP_090694337.1">
    <property type="nucleotide sequence ID" value="NZ_CADERL010000015.1"/>
</dbReference>
<gene>
    <name evidence="1" type="ORF">SAMN05216466_12643</name>
</gene>
<protein>
    <submittedName>
        <fullName evidence="1">Helix-turn-helix domain-containing protein</fullName>
    </submittedName>
</protein>
<evidence type="ECO:0000313" key="1">
    <source>
        <dbReference type="EMBL" id="SDI56513.1"/>
    </source>
</evidence>
<dbReference type="SUPFAM" id="SSF46689">
    <property type="entry name" value="Homeodomain-like"/>
    <property type="match status" value="1"/>
</dbReference>
<name>A0A1G8LLJ4_9BURK</name>
<sequence>MRENDGRKLSHETLEQIRIHAVQRVEAGESPSNVIRTLGFSRGRIYEWLAAYRGGGVEALRAKLGKLGLSLQRPAVRRR</sequence>
<dbReference type="InterPro" id="IPR009057">
    <property type="entry name" value="Homeodomain-like_sf"/>
</dbReference>
<proteinExistence type="predicted"/>
<dbReference type="AlphaFoldDB" id="A0A1G8LLJ4"/>
<dbReference type="Pfam" id="PF13384">
    <property type="entry name" value="HTH_23"/>
    <property type="match status" value="1"/>
</dbReference>
<organism evidence="1 2">
    <name type="scientific">Paraburkholderia phenazinium</name>
    <dbReference type="NCBI Taxonomy" id="60549"/>
    <lineage>
        <taxon>Bacteria</taxon>
        <taxon>Pseudomonadati</taxon>
        <taxon>Pseudomonadota</taxon>
        <taxon>Betaproteobacteria</taxon>
        <taxon>Burkholderiales</taxon>
        <taxon>Burkholderiaceae</taxon>
        <taxon>Paraburkholderia</taxon>
    </lineage>
</organism>
<dbReference type="EMBL" id="FNCJ01000026">
    <property type="protein sequence ID" value="SDI56513.1"/>
    <property type="molecule type" value="Genomic_DNA"/>
</dbReference>
<evidence type="ECO:0000313" key="2">
    <source>
        <dbReference type="Proteomes" id="UP000199706"/>
    </source>
</evidence>
<dbReference type="Proteomes" id="UP000199706">
    <property type="component" value="Unassembled WGS sequence"/>
</dbReference>
<accession>A0A1G8LLJ4</accession>